<keyword evidence="2 8" id="KW-0963">Cytoplasm</keyword>
<feature type="domain" description="Lysidine-tRNA(Ile) synthetase C-terminal" evidence="9">
    <location>
        <begin position="385"/>
        <end position="458"/>
    </location>
</feature>
<sequence>MEKEVQSFIKKHRLLHKGARVLVGVSGGPDSIGLLHLLVKWRKEWELDIHALSLNHQLRGKDAEDDFIYVKNICASWGIPFHGASFDVQAFADKERLSTEVAARKIRYQFFEEKMADLEADYLALGHHGDDQVETLIMKLVRTASSQAFQGIPITRPIGRGMLIRPLLAVTKEAIESYCAENEIKPRIDATNLESDFTRNYYRHHVVPLLKERNTNIQVTAQHLSMTLAEDEEFLQKEAEKVLQRAVIFEKGKRQVTVEINLFKKYSQSLQRRAFHLILNYLYEILPNQLSYEHEEQFLTLIKSRTGNATLDFPHGLKLNRAYDRLTLYFEANNPGQQSFNLTLTIPGKTYLPNGSVLTATYTATRDRAHPFSLYIPTKEVTLPLHVRTRKNGDRMSWKGLQGTKKLKDIFIDAKVPLHERETWPIVVDDDDHILWLIGLKKGVRREVNAKQFIYIQLDKGN</sequence>
<keyword evidence="5 8" id="KW-0547">Nucleotide-binding</keyword>
<dbReference type="InterPro" id="IPR011063">
    <property type="entry name" value="TilS/TtcA_N"/>
</dbReference>
<comment type="similarity">
    <text evidence="8">Belongs to the tRNA(Ile)-lysidine synthase family.</text>
</comment>
<evidence type="ECO:0000256" key="8">
    <source>
        <dbReference type="HAMAP-Rule" id="MF_01161"/>
    </source>
</evidence>
<evidence type="ECO:0000256" key="6">
    <source>
        <dbReference type="ARBA" id="ARBA00022840"/>
    </source>
</evidence>
<dbReference type="EC" id="6.3.4.19" evidence="8"/>
<dbReference type="PANTHER" id="PTHR43033:SF1">
    <property type="entry name" value="TRNA(ILE)-LYSIDINE SYNTHASE-RELATED"/>
    <property type="match status" value="1"/>
</dbReference>
<evidence type="ECO:0000313" key="10">
    <source>
        <dbReference type="EMBL" id="GGN63433.1"/>
    </source>
</evidence>
<comment type="subcellular location">
    <subcellularLocation>
        <location evidence="1 8">Cytoplasm</location>
    </subcellularLocation>
</comment>
<evidence type="ECO:0000259" key="9">
    <source>
        <dbReference type="SMART" id="SM00977"/>
    </source>
</evidence>
<dbReference type="PANTHER" id="PTHR43033">
    <property type="entry name" value="TRNA(ILE)-LYSIDINE SYNTHASE-RELATED"/>
    <property type="match status" value="1"/>
</dbReference>
<evidence type="ECO:0000256" key="3">
    <source>
        <dbReference type="ARBA" id="ARBA00022598"/>
    </source>
</evidence>
<organism evidence="10 11">
    <name type="scientific">Oceanobacillus indicireducens</name>
    <dbReference type="NCBI Taxonomy" id="1004261"/>
    <lineage>
        <taxon>Bacteria</taxon>
        <taxon>Bacillati</taxon>
        <taxon>Bacillota</taxon>
        <taxon>Bacilli</taxon>
        <taxon>Bacillales</taxon>
        <taxon>Bacillaceae</taxon>
        <taxon>Oceanobacillus</taxon>
    </lineage>
</organism>
<comment type="domain">
    <text evidence="8">The N-terminal region contains the highly conserved SGGXDS motif, predicted to be a P-loop motif involved in ATP binding.</text>
</comment>
<dbReference type="InterPro" id="IPR012795">
    <property type="entry name" value="tRNA_Ile_lys_synt_N"/>
</dbReference>
<evidence type="ECO:0000256" key="5">
    <source>
        <dbReference type="ARBA" id="ARBA00022741"/>
    </source>
</evidence>
<evidence type="ECO:0000256" key="1">
    <source>
        <dbReference type="ARBA" id="ARBA00004496"/>
    </source>
</evidence>
<dbReference type="NCBIfam" id="TIGR02432">
    <property type="entry name" value="lysidine_TilS_N"/>
    <property type="match status" value="1"/>
</dbReference>
<evidence type="ECO:0000256" key="7">
    <source>
        <dbReference type="ARBA" id="ARBA00048539"/>
    </source>
</evidence>
<dbReference type="InterPro" id="IPR014729">
    <property type="entry name" value="Rossmann-like_a/b/a_fold"/>
</dbReference>
<evidence type="ECO:0000256" key="4">
    <source>
        <dbReference type="ARBA" id="ARBA00022694"/>
    </source>
</evidence>
<dbReference type="GO" id="GO:0006400">
    <property type="term" value="P:tRNA modification"/>
    <property type="evidence" value="ECO:0007669"/>
    <property type="project" value="UniProtKB-UniRule"/>
</dbReference>
<accession>A0A917Y2C4</accession>
<keyword evidence="3 8" id="KW-0436">Ligase</keyword>
<dbReference type="SMART" id="SM00977">
    <property type="entry name" value="TilS_C"/>
    <property type="match status" value="1"/>
</dbReference>
<dbReference type="Pfam" id="PF09179">
    <property type="entry name" value="TilS"/>
    <property type="match status" value="1"/>
</dbReference>
<feature type="binding site" evidence="8">
    <location>
        <begin position="26"/>
        <end position="31"/>
    </location>
    <ligand>
        <name>ATP</name>
        <dbReference type="ChEBI" id="CHEBI:30616"/>
    </ligand>
</feature>
<dbReference type="SUPFAM" id="SSF82829">
    <property type="entry name" value="MesJ substrate recognition domain-like"/>
    <property type="match status" value="1"/>
</dbReference>
<dbReference type="GO" id="GO:0005524">
    <property type="term" value="F:ATP binding"/>
    <property type="evidence" value="ECO:0007669"/>
    <property type="project" value="UniProtKB-UniRule"/>
</dbReference>
<evidence type="ECO:0000256" key="2">
    <source>
        <dbReference type="ARBA" id="ARBA00022490"/>
    </source>
</evidence>
<evidence type="ECO:0000313" key="11">
    <source>
        <dbReference type="Proteomes" id="UP000624041"/>
    </source>
</evidence>
<dbReference type="Gene3D" id="3.40.50.620">
    <property type="entry name" value="HUPs"/>
    <property type="match status" value="1"/>
</dbReference>
<dbReference type="EMBL" id="BMOS01000027">
    <property type="protein sequence ID" value="GGN63433.1"/>
    <property type="molecule type" value="Genomic_DNA"/>
</dbReference>
<dbReference type="RefSeq" id="WP_156857407.1">
    <property type="nucleotide sequence ID" value="NZ_BMOS01000027.1"/>
</dbReference>
<dbReference type="GO" id="GO:0005737">
    <property type="term" value="C:cytoplasm"/>
    <property type="evidence" value="ECO:0007669"/>
    <property type="project" value="UniProtKB-SubCell"/>
</dbReference>
<protein>
    <recommendedName>
        <fullName evidence="8">tRNA(Ile)-lysidine synthase</fullName>
        <ecNumber evidence="8">6.3.4.19</ecNumber>
    </recommendedName>
    <alternativeName>
        <fullName evidence="8">tRNA(Ile)-2-lysyl-cytidine synthase</fullName>
    </alternativeName>
    <alternativeName>
        <fullName evidence="8">tRNA(Ile)-lysidine synthetase</fullName>
    </alternativeName>
</protein>
<dbReference type="SUPFAM" id="SSF52402">
    <property type="entry name" value="Adenine nucleotide alpha hydrolases-like"/>
    <property type="match status" value="1"/>
</dbReference>
<proteinExistence type="inferred from homology"/>
<keyword evidence="11" id="KW-1185">Reference proteome</keyword>
<dbReference type="Proteomes" id="UP000624041">
    <property type="component" value="Unassembled WGS sequence"/>
</dbReference>
<dbReference type="CDD" id="cd01992">
    <property type="entry name" value="TilS_N"/>
    <property type="match status" value="1"/>
</dbReference>
<keyword evidence="6 8" id="KW-0067">ATP-binding</keyword>
<dbReference type="NCBIfam" id="TIGR02433">
    <property type="entry name" value="lysidine_TilS_C"/>
    <property type="match status" value="1"/>
</dbReference>
<dbReference type="Gene3D" id="3.30.465.60">
    <property type="match status" value="1"/>
</dbReference>
<keyword evidence="4 8" id="KW-0819">tRNA processing</keyword>
<gene>
    <name evidence="8 10" type="primary">tilS</name>
    <name evidence="10" type="ORF">GCM10007971_30320</name>
</gene>
<dbReference type="Gene3D" id="1.10.10.1360">
    <property type="entry name" value="tRNA (Ile)-lysidine synthase"/>
    <property type="match status" value="1"/>
</dbReference>
<comment type="function">
    <text evidence="8">Ligates lysine onto the cytidine present at position 34 of the AUA codon-specific tRNA(Ile) that contains the anticodon CAU, in an ATP-dependent manner. Cytidine is converted to lysidine, thus changing the amino acid specificity of the tRNA from methionine to isoleucine.</text>
</comment>
<dbReference type="InterPro" id="IPR012094">
    <property type="entry name" value="tRNA_Ile_lys_synt"/>
</dbReference>
<name>A0A917Y2C4_9BACI</name>
<dbReference type="GO" id="GO:0032267">
    <property type="term" value="F:tRNA(Ile)-lysidine synthase activity"/>
    <property type="evidence" value="ECO:0007669"/>
    <property type="project" value="UniProtKB-EC"/>
</dbReference>
<dbReference type="Pfam" id="PF01171">
    <property type="entry name" value="ATP_bind_3"/>
    <property type="match status" value="1"/>
</dbReference>
<reference evidence="10" key="2">
    <citation type="submission" date="2020-09" db="EMBL/GenBank/DDBJ databases">
        <authorList>
            <person name="Sun Q."/>
            <person name="Ohkuma M."/>
        </authorList>
    </citation>
    <scope>NUCLEOTIDE SEQUENCE</scope>
    <source>
        <strain evidence="10">JCM 17251</strain>
    </source>
</reference>
<dbReference type="InterPro" id="IPR012796">
    <property type="entry name" value="Lysidine-tRNA-synth_C"/>
</dbReference>
<comment type="caution">
    <text evidence="10">The sequence shown here is derived from an EMBL/GenBank/DDBJ whole genome shotgun (WGS) entry which is preliminary data.</text>
</comment>
<comment type="catalytic activity">
    <reaction evidence="7 8">
        <text>cytidine(34) in tRNA(Ile2) + L-lysine + ATP = lysidine(34) in tRNA(Ile2) + AMP + diphosphate + H(+)</text>
        <dbReference type="Rhea" id="RHEA:43744"/>
        <dbReference type="Rhea" id="RHEA-COMP:10625"/>
        <dbReference type="Rhea" id="RHEA-COMP:10670"/>
        <dbReference type="ChEBI" id="CHEBI:15378"/>
        <dbReference type="ChEBI" id="CHEBI:30616"/>
        <dbReference type="ChEBI" id="CHEBI:32551"/>
        <dbReference type="ChEBI" id="CHEBI:33019"/>
        <dbReference type="ChEBI" id="CHEBI:82748"/>
        <dbReference type="ChEBI" id="CHEBI:83665"/>
        <dbReference type="ChEBI" id="CHEBI:456215"/>
        <dbReference type="EC" id="6.3.4.19"/>
    </reaction>
</comment>
<dbReference type="InterPro" id="IPR015262">
    <property type="entry name" value="tRNA_Ile_lys_synt_subst-bd"/>
</dbReference>
<dbReference type="Pfam" id="PF11734">
    <property type="entry name" value="TilS_C"/>
    <property type="match status" value="1"/>
</dbReference>
<dbReference type="SUPFAM" id="SSF56037">
    <property type="entry name" value="PheT/TilS domain"/>
    <property type="match status" value="1"/>
</dbReference>
<dbReference type="AlphaFoldDB" id="A0A917Y2C4"/>
<dbReference type="HAMAP" id="MF_01161">
    <property type="entry name" value="tRNA_Ile_lys_synt"/>
    <property type="match status" value="1"/>
</dbReference>
<reference evidence="10" key="1">
    <citation type="journal article" date="2014" name="Int. J. Syst. Evol. Microbiol.">
        <title>Complete genome sequence of Corynebacterium casei LMG S-19264T (=DSM 44701T), isolated from a smear-ripened cheese.</title>
        <authorList>
            <consortium name="US DOE Joint Genome Institute (JGI-PGF)"/>
            <person name="Walter F."/>
            <person name="Albersmeier A."/>
            <person name="Kalinowski J."/>
            <person name="Ruckert C."/>
        </authorList>
    </citation>
    <scope>NUCLEOTIDE SEQUENCE</scope>
    <source>
        <strain evidence="10">JCM 17251</strain>
    </source>
</reference>